<accession>A0ABS5ZIL2</accession>
<dbReference type="EMBL" id="JAGSOY010000119">
    <property type="protein sequence ID" value="MBU2713914.1"/>
    <property type="molecule type" value="Genomic_DNA"/>
</dbReference>
<gene>
    <name evidence="1" type="ORF">KCG35_22935</name>
</gene>
<dbReference type="Proteomes" id="UP000690515">
    <property type="component" value="Unassembled WGS sequence"/>
</dbReference>
<evidence type="ECO:0000313" key="2">
    <source>
        <dbReference type="Proteomes" id="UP000690515"/>
    </source>
</evidence>
<protein>
    <submittedName>
        <fullName evidence="1">Uncharacterized protein</fullName>
    </submittedName>
</protein>
<organism evidence="1 2">
    <name type="scientific">Zooshikella harenae</name>
    <dbReference type="NCBI Taxonomy" id="2827238"/>
    <lineage>
        <taxon>Bacteria</taxon>
        <taxon>Pseudomonadati</taxon>
        <taxon>Pseudomonadota</taxon>
        <taxon>Gammaproteobacteria</taxon>
        <taxon>Oceanospirillales</taxon>
        <taxon>Zooshikellaceae</taxon>
        <taxon>Zooshikella</taxon>
    </lineage>
</organism>
<proteinExistence type="predicted"/>
<sequence>MLSNSAIAEKKLEEIPKLFHGTWDTSNEACIQPSSDMRMEIEARVVRYWESQGQVTRVNVENERKLNITFSISGEGESWESFKQFELNTANNTLTINTLEGQQLSKRVRCK</sequence>
<name>A0ABS5ZIL2_9GAMM</name>
<dbReference type="RefSeq" id="WP_215822190.1">
    <property type="nucleotide sequence ID" value="NZ_JAGSOY010000119.1"/>
</dbReference>
<evidence type="ECO:0000313" key="1">
    <source>
        <dbReference type="EMBL" id="MBU2713914.1"/>
    </source>
</evidence>
<keyword evidence="2" id="KW-1185">Reference proteome</keyword>
<reference evidence="1 2" key="1">
    <citation type="submission" date="2021-04" db="EMBL/GenBank/DDBJ databases">
        <authorList>
            <person name="Pira H."/>
            <person name="Risdian C."/>
            <person name="Wink J."/>
        </authorList>
    </citation>
    <scope>NUCLEOTIDE SEQUENCE [LARGE SCALE GENOMIC DNA]</scope>
    <source>
        <strain evidence="1 2">WH53</strain>
    </source>
</reference>
<comment type="caution">
    <text evidence="1">The sequence shown here is derived from an EMBL/GenBank/DDBJ whole genome shotgun (WGS) entry which is preliminary data.</text>
</comment>